<dbReference type="SUPFAM" id="SSF46785">
    <property type="entry name" value="Winged helix' DNA-binding domain"/>
    <property type="match status" value="1"/>
</dbReference>
<dbReference type="Pfam" id="PF00126">
    <property type="entry name" value="HTH_1"/>
    <property type="match status" value="1"/>
</dbReference>
<dbReference type="SUPFAM" id="SSF53850">
    <property type="entry name" value="Periplasmic binding protein-like II"/>
    <property type="match status" value="1"/>
</dbReference>
<dbReference type="InterPro" id="IPR000847">
    <property type="entry name" value="LysR_HTH_N"/>
</dbReference>
<evidence type="ECO:0000313" key="6">
    <source>
        <dbReference type="EMBL" id="SFA68758.1"/>
    </source>
</evidence>
<dbReference type="InterPro" id="IPR036390">
    <property type="entry name" value="WH_DNA-bd_sf"/>
</dbReference>
<dbReference type="Gene3D" id="1.10.10.10">
    <property type="entry name" value="Winged helix-like DNA-binding domain superfamily/Winged helix DNA-binding domain"/>
    <property type="match status" value="1"/>
</dbReference>
<dbReference type="GO" id="GO:0006351">
    <property type="term" value="P:DNA-templated transcription"/>
    <property type="evidence" value="ECO:0007669"/>
    <property type="project" value="TreeGrafter"/>
</dbReference>
<accession>A0A1I0UXI4</accession>
<evidence type="ECO:0000256" key="1">
    <source>
        <dbReference type="ARBA" id="ARBA00009437"/>
    </source>
</evidence>
<keyword evidence="4" id="KW-0804">Transcription</keyword>
<dbReference type="InterPro" id="IPR036388">
    <property type="entry name" value="WH-like_DNA-bd_sf"/>
</dbReference>
<sequence>MIRQTILTLRLLKANSFPMSKAHNLNRLAYFAAVVETGSFTNAAERLGVTKAVVSSQVTQLEHELKATLLVRNTRKVSATEAGKLFYTRCASILNEAQEAFSELSLLSEQPVGILRMTAPNDYGTAIVAPVVAAFRRKYPDCQVELSLGDDHSDLMSGNLDLAIRVGWLRDSALLARKVGGFRQLLVGGGANAREWARIRHPHELTAAPFIANKALTDPLQWQFEQETGETASVKLQSDLSIDSAPAIMAAVRDGAGLAILPDYLVRDHLASGVLTLVLPDWHLPEGGIFVVLPASKFRAAKVSAFTEMLRQAEKARVRT</sequence>
<dbReference type="InterPro" id="IPR058163">
    <property type="entry name" value="LysR-type_TF_proteobact-type"/>
</dbReference>
<protein>
    <submittedName>
        <fullName evidence="6">DNA-binding transcriptional regulator, LysR family</fullName>
    </submittedName>
</protein>
<dbReference type="EMBL" id="FOJU01000001">
    <property type="protein sequence ID" value="SFA68758.1"/>
    <property type="molecule type" value="Genomic_DNA"/>
</dbReference>
<evidence type="ECO:0000313" key="7">
    <source>
        <dbReference type="Proteomes" id="UP000198796"/>
    </source>
</evidence>
<name>A0A1I0UXI4_9RHOB</name>
<keyword evidence="7" id="KW-1185">Reference proteome</keyword>
<dbReference type="CDD" id="cd08422">
    <property type="entry name" value="PBP2_CrgA_like"/>
    <property type="match status" value="1"/>
</dbReference>
<evidence type="ECO:0000256" key="3">
    <source>
        <dbReference type="ARBA" id="ARBA00023125"/>
    </source>
</evidence>
<dbReference type="Proteomes" id="UP000198796">
    <property type="component" value="Unassembled WGS sequence"/>
</dbReference>
<comment type="similarity">
    <text evidence="1">Belongs to the LysR transcriptional regulatory family.</text>
</comment>
<dbReference type="PANTHER" id="PTHR30537:SF66">
    <property type="entry name" value="IRON-REGULATED VIRULENCE REGULATORY PROTEIN IRGB"/>
    <property type="match status" value="1"/>
</dbReference>
<dbReference type="STRING" id="871651.SAMN05421688_0031"/>
<evidence type="ECO:0000259" key="5">
    <source>
        <dbReference type="PROSITE" id="PS50931"/>
    </source>
</evidence>
<evidence type="ECO:0000256" key="4">
    <source>
        <dbReference type="ARBA" id="ARBA00023163"/>
    </source>
</evidence>
<feature type="domain" description="HTH lysR-type" evidence="5">
    <location>
        <begin position="23"/>
        <end position="80"/>
    </location>
</feature>
<dbReference type="Pfam" id="PF03466">
    <property type="entry name" value="LysR_substrate"/>
    <property type="match status" value="1"/>
</dbReference>
<reference evidence="6 7" key="1">
    <citation type="submission" date="2016-10" db="EMBL/GenBank/DDBJ databases">
        <authorList>
            <person name="de Groot N.N."/>
        </authorList>
    </citation>
    <scope>NUCLEOTIDE SEQUENCE [LARGE SCALE GENOMIC DNA]</scope>
    <source>
        <strain evidence="6 7">DSM 29316</strain>
    </source>
</reference>
<dbReference type="PROSITE" id="PS50931">
    <property type="entry name" value="HTH_LYSR"/>
    <property type="match status" value="1"/>
</dbReference>
<evidence type="ECO:0000256" key="2">
    <source>
        <dbReference type="ARBA" id="ARBA00023015"/>
    </source>
</evidence>
<proteinExistence type="inferred from homology"/>
<dbReference type="AlphaFoldDB" id="A0A1I0UXI4"/>
<organism evidence="6 7">
    <name type="scientific">Poseidonocella pacifica</name>
    <dbReference type="NCBI Taxonomy" id="871651"/>
    <lineage>
        <taxon>Bacteria</taxon>
        <taxon>Pseudomonadati</taxon>
        <taxon>Pseudomonadota</taxon>
        <taxon>Alphaproteobacteria</taxon>
        <taxon>Rhodobacterales</taxon>
        <taxon>Roseobacteraceae</taxon>
        <taxon>Poseidonocella</taxon>
    </lineage>
</organism>
<dbReference type="PANTHER" id="PTHR30537">
    <property type="entry name" value="HTH-TYPE TRANSCRIPTIONAL REGULATOR"/>
    <property type="match status" value="1"/>
</dbReference>
<dbReference type="GO" id="GO:0043565">
    <property type="term" value="F:sequence-specific DNA binding"/>
    <property type="evidence" value="ECO:0007669"/>
    <property type="project" value="TreeGrafter"/>
</dbReference>
<dbReference type="FunFam" id="1.10.10.10:FF:000001">
    <property type="entry name" value="LysR family transcriptional regulator"/>
    <property type="match status" value="1"/>
</dbReference>
<dbReference type="Gene3D" id="3.40.190.290">
    <property type="match status" value="1"/>
</dbReference>
<keyword evidence="3 6" id="KW-0238">DNA-binding</keyword>
<keyword evidence="2" id="KW-0805">Transcription regulation</keyword>
<gene>
    <name evidence="6" type="ORF">SAMN05421688_0031</name>
</gene>
<dbReference type="InterPro" id="IPR005119">
    <property type="entry name" value="LysR_subst-bd"/>
</dbReference>
<dbReference type="GO" id="GO:0003700">
    <property type="term" value="F:DNA-binding transcription factor activity"/>
    <property type="evidence" value="ECO:0007669"/>
    <property type="project" value="InterPro"/>
</dbReference>